<proteinExistence type="predicted"/>
<dbReference type="OrthoDB" id="115369at2759"/>
<accession>W7U5S7</accession>
<name>W7U5S7_9STRA</name>
<evidence type="ECO:0000313" key="3">
    <source>
        <dbReference type="Proteomes" id="UP000019335"/>
    </source>
</evidence>
<reference evidence="2 3" key="1">
    <citation type="journal article" date="2014" name="Mol. Plant">
        <title>Chromosome Scale Genome Assembly and Transcriptome Profiling of Nannochloropsis gaditana in Nitrogen Depletion.</title>
        <authorList>
            <person name="Corteggiani Carpinelli E."/>
            <person name="Telatin A."/>
            <person name="Vitulo N."/>
            <person name="Forcato C."/>
            <person name="D'Angelo M."/>
            <person name="Schiavon R."/>
            <person name="Vezzi A."/>
            <person name="Giacometti G.M."/>
            <person name="Morosinotto T."/>
            <person name="Valle G."/>
        </authorList>
    </citation>
    <scope>NUCLEOTIDE SEQUENCE [LARGE SCALE GENOMIC DNA]</scope>
    <source>
        <strain evidence="2 3">B-31</strain>
    </source>
</reference>
<evidence type="ECO:0000313" key="2">
    <source>
        <dbReference type="EMBL" id="EWM27944.1"/>
    </source>
</evidence>
<dbReference type="EMBL" id="AZIL01000356">
    <property type="protein sequence ID" value="EWM27944.1"/>
    <property type="molecule type" value="Genomic_DNA"/>
</dbReference>
<organism evidence="2 3">
    <name type="scientific">Nannochloropsis gaditana</name>
    <dbReference type="NCBI Taxonomy" id="72520"/>
    <lineage>
        <taxon>Eukaryota</taxon>
        <taxon>Sar</taxon>
        <taxon>Stramenopiles</taxon>
        <taxon>Ochrophyta</taxon>
        <taxon>Eustigmatophyceae</taxon>
        <taxon>Eustigmatales</taxon>
        <taxon>Monodopsidaceae</taxon>
        <taxon>Nannochloropsis</taxon>
    </lineage>
</organism>
<dbReference type="AlphaFoldDB" id="W7U5S7"/>
<comment type="caution">
    <text evidence="2">The sequence shown here is derived from an EMBL/GenBank/DDBJ whole genome shotgun (WGS) entry which is preliminary data.</text>
</comment>
<sequence length="169" mass="19153">MEKRAAHPMLQCDKRALAKLAGLVRRNRATARRRVLSVTILSNSQHNPSKPLLVRMAFLRQGAHFFTATTRRTRWCSGLGKSLQTQCFSSSLNRLPVPNQPSSLSYGPLSAILYRLFPGPRLIPSDSWVEEFDCLNRNARRGKKANHGKRPVSSVRRKRKTRTFGRKSG</sequence>
<gene>
    <name evidence="2" type="ORF">Naga_100008g7</name>
</gene>
<evidence type="ECO:0000256" key="1">
    <source>
        <dbReference type="SAM" id="MobiDB-lite"/>
    </source>
</evidence>
<dbReference type="Proteomes" id="UP000019335">
    <property type="component" value="Chromosome 5"/>
</dbReference>
<feature type="region of interest" description="Disordered" evidence="1">
    <location>
        <begin position="140"/>
        <end position="169"/>
    </location>
</feature>
<protein>
    <submittedName>
        <fullName evidence="2">Uncharacterized protein</fullName>
    </submittedName>
</protein>
<keyword evidence="3" id="KW-1185">Reference proteome</keyword>